<evidence type="ECO:0000313" key="3">
    <source>
        <dbReference type="Proteomes" id="UP001281761"/>
    </source>
</evidence>
<evidence type="ECO:0008006" key="4">
    <source>
        <dbReference type="Google" id="ProtNLM"/>
    </source>
</evidence>
<accession>A0ABQ9XE61</accession>
<dbReference type="SUPFAM" id="SSF81301">
    <property type="entry name" value="Nucleotidyltransferase"/>
    <property type="match status" value="1"/>
</dbReference>
<dbReference type="InterPro" id="IPR043519">
    <property type="entry name" value="NT_sf"/>
</dbReference>
<dbReference type="InterPro" id="IPR045862">
    <property type="entry name" value="Trf4-like"/>
</dbReference>
<dbReference type="Gene3D" id="1.10.1410.10">
    <property type="match status" value="1"/>
</dbReference>
<evidence type="ECO:0000256" key="1">
    <source>
        <dbReference type="SAM" id="MobiDB-lite"/>
    </source>
</evidence>
<reference evidence="2 3" key="1">
    <citation type="journal article" date="2022" name="bioRxiv">
        <title>Genomics of Preaxostyla Flagellates Illuminates Evolutionary Transitions and the Path Towards Mitochondrial Loss.</title>
        <authorList>
            <person name="Novak L.V.F."/>
            <person name="Treitli S.C."/>
            <person name="Pyrih J."/>
            <person name="Halakuc P."/>
            <person name="Pipaliya S.V."/>
            <person name="Vacek V."/>
            <person name="Brzon O."/>
            <person name="Soukal P."/>
            <person name="Eme L."/>
            <person name="Dacks J.B."/>
            <person name="Karnkowska A."/>
            <person name="Elias M."/>
            <person name="Hampl V."/>
        </authorList>
    </citation>
    <scope>NUCLEOTIDE SEQUENCE [LARGE SCALE GENOMIC DNA]</scope>
    <source>
        <strain evidence="2">NAU3</strain>
        <tissue evidence="2">Gut</tissue>
    </source>
</reference>
<dbReference type="PANTHER" id="PTHR23092:SF15">
    <property type="entry name" value="INACTIVE NON-CANONICAL POLY(A) RNA POLYMERASE PROTEIN TRF4-2-RELATED"/>
    <property type="match status" value="1"/>
</dbReference>
<proteinExistence type="predicted"/>
<gene>
    <name evidence="2" type="ORF">BLNAU_15421</name>
</gene>
<name>A0ABQ9XE61_9EUKA</name>
<comment type="caution">
    <text evidence="2">The sequence shown here is derived from an EMBL/GenBank/DDBJ whole genome shotgun (WGS) entry which is preliminary data.</text>
</comment>
<feature type="region of interest" description="Disordered" evidence="1">
    <location>
        <begin position="22"/>
        <end position="43"/>
    </location>
</feature>
<protein>
    <recommendedName>
        <fullName evidence="4">Polymerase nucleotidyl transferase domain-containing protein</fullName>
    </recommendedName>
</protein>
<organism evidence="2 3">
    <name type="scientific">Blattamonas nauphoetae</name>
    <dbReference type="NCBI Taxonomy" id="2049346"/>
    <lineage>
        <taxon>Eukaryota</taxon>
        <taxon>Metamonada</taxon>
        <taxon>Preaxostyla</taxon>
        <taxon>Oxymonadida</taxon>
        <taxon>Blattamonas</taxon>
    </lineage>
</organism>
<keyword evidence="3" id="KW-1185">Reference proteome</keyword>
<dbReference type="PANTHER" id="PTHR23092">
    <property type="entry name" value="POLY(A) RNA POLYMERASE"/>
    <property type="match status" value="1"/>
</dbReference>
<dbReference type="EMBL" id="JARBJD010000152">
    <property type="protein sequence ID" value="KAK2949670.1"/>
    <property type="molecule type" value="Genomic_DNA"/>
</dbReference>
<dbReference type="SUPFAM" id="SSF81631">
    <property type="entry name" value="PAP/OAS1 substrate-binding domain"/>
    <property type="match status" value="1"/>
</dbReference>
<sequence>MNTSSHQLNPYIYNDGSTRNIISSPATRPIQAKPPPNLLSPNDSFAEDLDQLVKTLAMSQCEVYGKLRLVSGIRKVLNNLLAKQKTILQESQNAGGPAQSTSPQNVPSGQDRYKLYLYGSFSNLSTSLPQSDVDICIVTEQQQSFITQIQQCLLSIVAGWMSNTSEIRTTPFLHNHSQAISLTDGPQVPSVNASPTSPSVDYIQHLSHDSVHPHADISAGSINGIINSDLLRELLFYYPPAPTIIFLAKSILSKHHLNEPYIGGIGGYSLSLLVVSHLQMFQRNFNKDWHTTPLFELFLSFLQFGVANRERGLTVSPILITSLRT</sequence>
<evidence type="ECO:0000313" key="2">
    <source>
        <dbReference type="EMBL" id="KAK2949670.1"/>
    </source>
</evidence>
<dbReference type="Proteomes" id="UP001281761">
    <property type="component" value="Unassembled WGS sequence"/>
</dbReference>